<dbReference type="GO" id="GO:0005680">
    <property type="term" value="C:anaphase-promoting complex"/>
    <property type="evidence" value="ECO:0007669"/>
    <property type="project" value="InterPro"/>
</dbReference>
<protein>
    <recommendedName>
        <fullName evidence="1">Anaphase-promoting complex subunit 4</fullName>
    </recommendedName>
</protein>
<dbReference type="InterPro" id="IPR015943">
    <property type="entry name" value="WD40/YVTN_repeat-like_dom_sf"/>
</dbReference>
<reference evidence="8" key="1">
    <citation type="journal article" date="2021" name="Open Biol.">
        <title>Shared evolutionary footprints suggest mitochondrial oxidative damage underlies multiple complex I losses in fungi.</title>
        <authorList>
            <person name="Schikora-Tamarit M.A."/>
            <person name="Marcet-Houben M."/>
            <person name="Nosek J."/>
            <person name="Gabaldon T."/>
        </authorList>
    </citation>
    <scope>NUCLEOTIDE SEQUENCE</scope>
    <source>
        <strain evidence="8">CBS6341</strain>
    </source>
</reference>
<dbReference type="GO" id="GO:0070979">
    <property type="term" value="P:protein K11-linked ubiquitination"/>
    <property type="evidence" value="ECO:0007669"/>
    <property type="project" value="TreeGrafter"/>
</dbReference>
<dbReference type="EMBL" id="JAEUBF010001112">
    <property type="protein sequence ID" value="KAH3672796.1"/>
    <property type="molecule type" value="Genomic_DNA"/>
</dbReference>
<keyword evidence="3" id="KW-0498">Mitosis</keyword>
<evidence type="ECO:0000313" key="8">
    <source>
        <dbReference type="EMBL" id="KAH3672796.1"/>
    </source>
</evidence>
<keyword evidence="9" id="KW-1185">Reference proteome</keyword>
<reference evidence="8" key="2">
    <citation type="submission" date="2021-01" db="EMBL/GenBank/DDBJ databases">
        <authorList>
            <person name="Schikora-Tamarit M.A."/>
        </authorList>
    </citation>
    <scope>NUCLEOTIDE SEQUENCE</scope>
    <source>
        <strain evidence="8">CBS6341</strain>
    </source>
</reference>
<name>A0A9P8TBA4_9ASCO</name>
<gene>
    <name evidence="8" type="ORF">WICMUC_004018</name>
</gene>
<keyword evidence="2" id="KW-0132">Cell division</keyword>
<evidence type="ECO:0000256" key="4">
    <source>
        <dbReference type="ARBA" id="ARBA00022786"/>
    </source>
</evidence>
<dbReference type="SUPFAM" id="SSF69322">
    <property type="entry name" value="Tricorn protease domain 2"/>
    <property type="match status" value="1"/>
</dbReference>
<dbReference type="PANTHER" id="PTHR13260:SF0">
    <property type="entry name" value="ANAPHASE-PROMOTING COMPLEX SUBUNIT 4"/>
    <property type="match status" value="1"/>
</dbReference>
<dbReference type="Gene3D" id="2.130.10.10">
    <property type="entry name" value="YVTN repeat-like/Quinoprotein amine dehydrogenase"/>
    <property type="match status" value="1"/>
</dbReference>
<evidence type="ECO:0000259" key="7">
    <source>
        <dbReference type="Pfam" id="PF12896"/>
    </source>
</evidence>
<evidence type="ECO:0000256" key="5">
    <source>
        <dbReference type="ARBA" id="ARBA00023306"/>
    </source>
</evidence>
<organism evidence="8 9">
    <name type="scientific">Wickerhamomyces mucosus</name>
    <dbReference type="NCBI Taxonomy" id="1378264"/>
    <lineage>
        <taxon>Eukaryota</taxon>
        <taxon>Fungi</taxon>
        <taxon>Dikarya</taxon>
        <taxon>Ascomycota</taxon>
        <taxon>Saccharomycotina</taxon>
        <taxon>Saccharomycetes</taxon>
        <taxon>Phaffomycetales</taxon>
        <taxon>Wickerhamomycetaceae</taxon>
        <taxon>Wickerhamomyces</taxon>
    </lineage>
</organism>
<dbReference type="InterPro" id="IPR024977">
    <property type="entry name" value="Apc4-like_WD40_dom"/>
</dbReference>
<feature type="domain" description="Anaphase-promoting complex subunit 4-like WD40" evidence="6">
    <location>
        <begin position="31"/>
        <end position="109"/>
    </location>
</feature>
<dbReference type="InterPro" id="IPR024790">
    <property type="entry name" value="APC4_long_dom"/>
</dbReference>
<dbReference type="GO" id="GO:0051301">
    <property type="term" value="P:cell division"/>
    <property type="evidence" value="ECO:0007669"/>
    <property type="project" value="UniProtKB-KW"/>
</dbReference>
<comment type="caution">
    <text evidence="8">The sequence shown here is derived from an EMBL/GenBank/DDBJ whole genome shotgun (WGS) entry which is preliminary data.</text>
</comment>
<evidence type="ECO:0000259" key="6">
    <source>
        <dbReference type="Pfam" id="PF12894"/>
    </source>
</evidence>
<evidence type="ECO:0000313" key="9">
    <source>
        <dbReference type="Proteomes" id="UP000769528"/>
    </source>
</evidence>
<dbReference type="GO" id="GO:0031145">
    <property type="term" value="P:anaphase-promoting complex-dependent catabolic process"/>
    <property type="evidence" value="ECO:0007669"/>
    <property type="project" value="InterPro"/>
</dbReference>
<dbReference type="AlphaFoldDB" id="A0A9P8TBA4"/>
<dbReference type="Proteomes" id="UP000769528">
    <property type="component" value="Unassembled WGS sequence"/>
</dbReference>
<evidence type="ECO:0000256" key="3">
    <source>
        <dbReference type="ARBA" id="ARBA00022776"/>
    </source>
</evidence>
<dbReference type="OrthoDB" id="2110451at2759"/>
<dbReference type="PANTHER" id="PTHR13260">
    <property type="entry name" value="ANAPHASE PROMOTING COMPLEX SUBUNIT 4 APC4"/>
    <property type="match status" value="1"/>
</dbReference>
<accession>A0A9P8TBA4</accession>
<dbReference type="Pfam" id="PF12896">
    <property type="entry name" value="ANAPC4"/>
    <property type="match status" value="1"/>
</dbReference>
<proteinExistence type="predicted"/>
<dbReference type="InterPro" id="IPR024789">
    <property type="entry name" value="APC4"/>
</dbReference>
<dbReference type="GO" id="GO:0034399">
    <property type="term" value="C:nuclear periphery"/>
    <property type="evidence" value="ECO:0007669"/>
    <property type="project" value="TreeGrafter"/>
</dbReference>
<evidence type="ECO:0000256" key="2">
    <source>
        <dbReference type="ARBA" id="ARBA00022618"/>
    </source>
</evidence>
<dbReference type="Pfam" id="PF12894">
    <property type="entry name" value="ANAPC4_WD40"/>
    <property type="match status" value="1"/>
</dbReference>
<keyword evidence="5" id="KW-0131">Cell cycle</keyword>
<sequence>MSSGTTNTVLGEELTDIVTEFIKRIDGLSYSWCPTMSLVALTSDNGKCLWIYRKTGQKVWDITLSEGFIKTIVWKPDGKHFAIITSKNQCLIYDTNTSHMISSLNGSKTESFSIGGWFLKRREHYNKHLNLYDLDIMKSLPRLTPVPIPASSWNSSNNSQAKFSTRHAIDGMIQNNNNNDLDLLFLFSDTKVNIVLHGLFTLGPVELIPFNEDDEEIVHYITTKANEHYVLTSSFVNMQYRVRRFHTSFVDNYEFLQEVTLSSSKIIALLGYIDEILIYSSQEIKTYLDFNNKFLGILSDELKPKNETVVDELYNLLLTGMMNDQVKDWLENTIGERGIKRWTRFGEISFDGARRTIVYHLVPACERLILLLNKLSAASGASSRNFSAKYLEESKITARKFLKLLYGFISEINHEQQLFNSFINWITVALSELQEEKPKASFKTSDVLNFINTYLEKSGLFMFIPNLKRSTNQMKINNEDLFGSLKQNIRDHVLVDKNFIVNLGMIAEKQKITEINDTVYVITGHDSTVVIYKIDSKFKTSTSIIISNPNKINDIQIEEDHVFILSNNSLMSFNLKDLQFSTSASITISSIPRVKTHKFPDDLKPIYLTVSAKLGCLVSENHQNYLIFDLFSKDHITAA</sequence>
<feature type="domain" description="Anaphase-promoting complex subunit 4 long" evidence="7">
    <location>
        <begin position="245"/>
        <end position="436"/>
    </location>
</feature>
<keyword evidence="4" id="KW-0833">Ubl conjugation pathway</keyword>
<evidence type="ECO:0000256" key="1">
    <source>
        <dbReference type="ARBA" id="ARBA00016067"/>
    </source>
</evidence>